<organism evidence="2 3">
    <name type="scientific">Capnocytophaga canimorsus</name>
    <dbReference type="NCBI Taxonomy" id="28188"/>
    <lineage>
        <taxon>Bacteria</taxon>
        <taxon>Pseudomonadati</taxon>
        <taxon>Bacteroidota</taxon>
        <taxon>Flavobacteriia</taxon>
        <taxon>Flavobacteriales</taxon>
        <taxon>Flavobacteriaceae</taxon>
        <taxon>Capnocytophaga</taxon>
    </lineage>
</organism>
<dbReference type="EMBL" id="CP022389">
    <property type="protein sequence ID" value="ATA93342.1"/>
    <property type="molecule type" value="Genomic_DNA"/>
</dbReference>
<dbReference type="GeneID" id="69579946"/>
<name>A0A0B7HBB2_9FLAO</name>
<reference evidence="2 3" key="1">
    <citation type="submission" date="2015-01" db="EMBL/GenBank/DDBJ databases">
        <authorList>
            <person name="Xiang T."/>
            <person name="Song Y."/>
            <person name="Huang L."/>
            <person name="Wang B."/>
            <person name="Wu P."/>
        </authorList>
    </citation>
    <scope>NUCLEOTIDE SEQUENCE [LARGE SCALE GENOMIC DNA]</scope>
    <source>
        <strain evidence="2 3">Cc12</strain>
    </source>
</reference>
<dbReference type="RefSeq" id="WP_013997594.1">
    <property type="nucleotide sequence ID" value="NZ_BOQJ01000021.1"/>
</dbReference>
<dbReference type="Pfam" id="PF04245">
    <property type="entry name" value="NA37"/>
    <property type="match status" value="1"/>
</dbReference>
<dbReference type="GO" id="GO:0009295">
    <property type="term" value="C:nucleoid"/>
    <property type="evidence" value="ECO:0007669"/>
    <property type="project" value="InterPro"/>
</dbReference>
<sequence length="352" mass="41727">MLNLYNTHIDSLSIHRIGNQSKGEPLFISEQPYALNDEIIGLLKEYFFKPFREKEENYFRFSHDADVEFNELYQLITSIFENENSIHQVSKKIAQHLYNQSNHPHIKSGELYVTLLHDIFLDNQKVSAVGIFKSEMKHNFLQFEEQQNQLEIIIQEGVNIHKLDKGCIIFNVNKEEGYKVLSVDSNRYDTKYWLENFLGVDALIDENFFTKKYLKFSQDFAKEVILPAEDKKEEVMFMNRAINYFAKNDEFEETAFMNEVIDNPDLIPEFRNYKVEKGPKYKIEDVSSFPIANKAVSDVRKKIKNVIDLDTNIQIRLDFINPESAEKFVEKGWDQEKQMYYYLVYFNKEQKS</sequence>
<proteinExistence type="predicted"/>
<protein>
    <submittedName>
        <fullName evidence="1">Nucleoid-associated protein</fullName>
    </submittedName>
</protein>
<dbReference type="AlphaFoldDB" id="A0A0B7HBB2"/>
<evidence type="ECO:0000313" key="4">
    <source>
        <dbReference type="Proteomes" id="UP000243753"/>
    </source>
</evidence>
<dbReference type="InterPro" id="IPR007358">
    <property type="entry name" value="Nucleoid_associated_NdpA"/>
</dbReference>
<dbReference type="OMA" id="MYYYLVY"/>
<evidence type="ECO:0000313" key="3">
    <source>
        <dbReference type="Proteomes" id="UP000044026"/>
    </source>
</evidence>
<dbReference type="Proteomes" id="UP000044026">
    <property type="component" value="Unassembled WGS sequence"/>
</dbReference>
<dbReference type="Proteomes" id="UP000243753">
    <property type="component" value="Chromosome"/>
</dbReference>
<evidence type="ECO:0000313" key="1">
    <source>
        <dbReference type="EMBL" id="ATA93342.1"/>
    </source>
</evidence>
<reference evidence="1" key="2">
    <citation type="journal article" date="2017" name="Genome Announc.">
        <title>Twelve Complete Reference Genomes of Clinical Isolates in the Capnocytophaga Genus.</title>
        <authorList>
            <person name="Villarma A."/>
            <person name="Gulvik C.A."/>
            <person name="Rowe L.A."/>
            <person name="Sheth M."/>
            <person name="Juieng P."/>
            <person name="Nicholson A.C."/>
            <person name="Loparev V.N."/>
            <person name="McQuiston J.R."/>
        </authorList>
    </citation>
    <scope>NUCLEOTIDE SEQUENCE</scope>
    <source>
        <strain evidence="1">H3936</strain>
    </source>
</reference>
<evidence type="ECO:0000313" key="2">
    <source>
        <dbReference type="EMBL" id="CEN35829.1"/>
    </source>
</evidence>
<dbReference type="EMBL" id="CDOE01000060">
    <property type="protein sequence ID" value="CEN35829.1"/>
    <property type="molecule type" value="Genomic_DNA"/>
</dbReference>
<reference evidence="4" key="3">
    <citation type="submission" date="2017-06" db="EMBL/GenBank/DDBJ databases">
        <title>Capnocytophaga spp. assemblies.</title>
        <authorList>
            <person name="Gulvik C.A."/>
        </authorList>
    </citation>
    <scope>NUCLEOTIDE SEQUENCE [LARGE SCALE GENOMIC DNA]</scope>
    <source>
        <strain evidence="4">H3936</strain>
    </source>
</reference>
<gene>
    <name evidence="2" type="ORF">CCAN12_630021</name>
    <name evidence="1" type="ORF">CGC54_02810</name>
</gene>
<accession>A0A0B7HBB2</accession>